<keyword evidence="7" id="KW-1185">Reference proteome</keyword>
<evidence type="ECO:0000256" key="3">
    <source>
        <dbReference type="ARBA" id="ARBA00023004"/>
    </source>
</evidence>
<evidence type="ECO:0000256" key="1">
    <source>
        <dbReference type="ARBA" id="ARBA00022485"/>
    </source>
</evidence>
<keyword evidence="3" id="KW-0408">Iron</keyword>
<keyword evidence="4" id="KW-0411">Iron-sulfur</keyword>
<protein>
    <submittedName>
        <fullName evidence="6">4Fe-4S ferredoxin iron-sulfur binding domain protein</fullName>
    </submittedName>
</protein>
<dbReference type="Gene3D" id="3.30.70.20">
    <property type="match status" value="1"/>
</dbReference>
<evidence type="ECO:0000259" key="5">
    <source>
        <dbReference type="PROSITE" id="PS51379"/>
    </source>
</evidence>
<dbReference type="InterPro" id="IPR017896">
    <property type="entry name" value="4Fe4S_Fe-S-bd"/>
</dbReference>
<dbReference type="AlphaFoldDB" id="A0A2P2BQT4"/>
<dbReference type="Proteomes" id="UP000245695">
    <property type="component" value="Chromosome 1"/>
</dbReference>
<dbReference type="RefSeq" id="WP_166505288.1">
    <property type="nucleotide sequence ID" value="NZ_LN650648.1"/>
</dbReference>
<dbReference type="EMBL" id="LN650648">
    <property type="protein sequence ID" value="CEI72696.1"/>
    <property type="molecule type" value="Genomic_DNA"/>
</dbReference>
<dbReference type="Gene3D" id="3.40.50.11440">
    <property type="match status" value="1"/>
</dbReference>
<sequence>MQKSKVYFTNLRTDQNTSLLMKLENLIKKAGIENIDFNGKFSAIKIHFGEPGNLAYLRPNYSKVVVDLIKKNGGKPFLTDCNTLYVGRRKNALEHLDAAYENGYNPFTTGCHIIIGDGLKGTDEVNVKIDKEYIKEAKIGQAIMDADIIISMNHFKGHESTGFGGALKNIGMGCGSRAGKMEMHCSGKPKIKEIKCVSCGACKKVCAHDAISFNESKKAAINHDKCVGCGRCIGNCNFDAVGTTTFEANDILNKKIAEYTYAVLKDRQHFHISFVIDVSPNCDCHFENDLAIIPDVGIFASFDPVALDMACVDMANKQSVISGSYLDEKKHNTHDHFINTHPETNWEVCVDHSVSLGIGNKEYELIEV</sequence>
<feature type="domain" description="4Fe-4S ferredoxin-type" evidence="5">
    <location>
        <begin position="217"/>
        <end position="246"/>
    </location>
</feature>
<gene>
    <name evidence="6" type="ORF">FRIFI_1157</name>
</gene>
<name>A0A2P2BQT4_9FIRM</name>
<dbReference type="Pfam" id="PF04015">
    <property type="entry name" value="DUF362"/>
    <property type="match status" value="1"/>
</dbReference>
<keyword evidence="2" id="KW-0479">Metal-binding</keyword>
<dbReference type="SUPFAM" id="SSF54862">
    <property type="entry name" value="4Fe-4S ferredoxins"/>
    <property type="match status" value="1"/>
</dbReference>
<evidence type="ECO:0000313" key="7">
    <source>
        <dbReference type="Proteomes" id="UP000245695"/>
    </source>
</evidence>
<dbReference type="PANTHER" id="PTHR43687:SF1">
    <property type="entry name" value="FERREDOXIN III"/>
    <property type="match status" value="1"/>
</dbReference>
<evidence type="ECO:0000313" key="6">
    <source>
        <dbReference type="EMBL" id="CEI72696.1"/>
    </source>
</evidence>
<evidence type="ECO:0000256" key="2">
    <source>
        <dbReference type="ARBA" id="ARBA00022723"/>
    </source>
</evidence>
<reference evidence="6 7" key="1">
    <citation type="submission" date="2014-09" db="EMBL/GenBank/DDBJ databases">
        <authorList>
            <person name="Hornung B.V."/>
        </authorList>
    </citation>
    <scope>NUCLEOTIDE SEQUENCE [LARGE SCALE GENOMIC DNA]</scope>
    <source>
        <strain evidence="6 7">FRIFI</strain>
    </source>
</reference>
<dbReference type="KEGG" id="rhom:FRIFI_1157"/>
<dbReference type="GO" id="GO:0051539">
    <property type="term" value="F:4 iron, 4 sulfur cluster binding"/>
    <property type="evidence" value="ECO:0007669"/>
    <property type="project" value="UniProtKB-KW"/>
</dbReference>
<accession>A0A2P2BQT4</accession>
<evidence type="ECO:0000256" key="4">
    <source>
        <dbReference type="ARBA" id="ARBA00023014"/>
    </source>
</evidence>
<proteinExistence type="predicted"/>
<dbReference type="PROSITE" id="PS51379">
    <property type="entry name" value="4FE4S_FER_2"/>
    <property type="match status" value="2"/>
</dbReference>
<dbReference type="GO" id="GO:0046872">
    <property type="term" value="F:metal ion binding"/>
    <property type="evidence" value="ECO:0007669"/>
    <property type="project" value="UniProtKB-KW"/>
</dbReference>
<dbReference type="InterPro" id="IPR007160">
    <property type="entry name" value="DUF362"/>
</dbReference>
<feature type="domain" description="4Fe-4S ferredoxin-type" evidence="5">
    <location>
        <begin position="187"/>
        <end position="216"/>
    </location>
</feature>
<keyword evidence="1" id="KW-0004">4Fe-4S</keyword>
<dbReference type="PANTHER" id="PTHR43687">
    <property type="entry name" value="ADENYLYLSULFATE REDUCTASE, BETA SUBUNIT"/>
    <property type="match status" value="1"/>
</dbReference>
<dbReference type="InterPro" id="IPR050572">
    <property type="entry name" value="Fe-S_Ferredoxin"/>
</dbReference>
<organism evidence="6 7">
    <name type="scientific">Romboutsia hominis</name>
    <dbReference type="NCBI Taxonomy" id="1507512"/>
    <lineage>
        <taxon>Bacteria</taxon>
        <taxon>Bacillati</taxon>
        <taxon>Bacillota</taxon>
        <taxon>Clostridia</taxon>
        <taxon>Peptostreptococcales</taxon>
        <taxon>Peptostreptococcaceae</taxon>
        <taxon>Romboutsia</taxon>
    </lineage>
</organism>
<dbReference type="Pfam" id="PF12838">
    <property type="entry name" value="Fer4_7"/>
    <property type="match status" value="1"/>
</dbReference>